<dbReference type="SUPFAM" id="SSF56300">
    <property type="entry name" value="Metallo-dependent phosphatases"/>
    <property type="match status" value="1"/>
</dbReference>
<evidence type="ECO:0000313" key="14">
    <source>
        <dbReference type="EMBL" id="KAH3669297.1"/>
    </source>
</evidence>
<dbReference type="OrthoDB" id="348678at2759"/>
<dbReference type="InterPro" id="IPR012358">
    <property type="entry name" value="EndopolyPtase_N1"/>
</dbReference>
<evidence type="ECO:0000256" key="12">
    <source>
        <dbReference type="PIRNR" id="PIRNR027093"/>
    </source>
</evidence>
<organism evidence="14 15">
    <name type="scientific">Ogataea philodendri</name>
    <dbReference type="NCBI Taxonomy" id="1378263"/>
    <lineage>
        <taxon>Eukaryota</taxon>
        <taxon>Fungi</taxon>
        <taxon>Dikarya</taxon>
        <taxon>Ascomycota</taxon>
        <taxon>Saccharomycotina</taxon>
        <taxon>Pichiomycetes</taxon>
        <taxon>Pichiales</taxon>
        <taxon>Pichiaceae</taxon>
        <taxon>Ogataea</taxon>
    </lineage>
</organism>
<dbReference type="PANTHER" id="PTHR10340:SF55">
    <property type="entry name" value="ENDOPOLYPHOSPHATASE"/>
    <property type="match status" value="1"/>
</dbReference>
<dbReference type="InterPro" id="IPR041805">
    <property type="entry name" value="ASMase/PPN1_MPP"/>
</dbReference>
<proteinExistence type="inferred from homology"/>
<evidence type="ECO:0000256" key="9">
    <source>
        <dbReference type="ARBA" id="ARBA00022989"/>
    </source>
</evidence>
<dbReference type="GeneID" id="70233386"/>
<feature type="domain" description="Calcineurin-like phosphoesterase" evidence="13">
    <location>
        <begin position="67"/>
        <end position="329"/>
    </location>
</feature>
<keyword evidence="11" id="KW-0325">Glycoprotein</keyword>
<dbReference type="AlphaFoldDB" id="A0A9P8PDH6"/>
<evidence type="ECO:0000256" key="6">
    <source>
        <dbReference type="ARBA" id="ARBA00022692"/>
    </source>
</evidence>
<name>A0A9P8PDH6_9ASCO</name>
<dbReference type="CDD" id="cd00842">
    <property type="entry name" value="MPP_ASMase"/>
    <property type="match status" value="1"/>
</dbReference>
<comment type="function">
    <text evidence="12">Catalyzes the hydrolysis of inorganic polyphosphate (polyP) chains of many hundreds of phosphate residues into shorter lengths.</text>
</comment>
<evidence type="ECO:0000259" key="13">
    <source>
        <dbReference type="Pfam" id="PF00149"/>
    </source>
</evidence>
<dbReference type="GO" id="GO:0004309">
    <property type="term" value="F:exopolyphosphatase activity"/>
    <property type="evidence" value="ECO:0007669"/>
    <property type="project" value="TreeGrafter"/>
</dbReference>
<keyword evidence="6" id="KW-0812">Transmembrane</keyword>
<keyword evidence="8" id="KW-0735">Signal-anchor</keyword>
<accession>A0A9P8PDH6</accession>
<dbReference type="GO" id="GO:0000298">
    <property type="term" value="F:endopolyphosphatase activity"/>
    <property type="evidence" value="ECO:0007669"/>
    <property type="project" value="UniProtKB-EC"/>
</dbReference>
<evidence type="ECO:0000256" key="3">
    <source>
        <dbReference type="ARBA" id="ARBA00012459"/>
    </source>
</evidence>
<keyword evidence="9" id="KW-1133">Transmembrane helix</keyword>
<evidence type="ECO:0000256" key="4">
    <source>
        <dbReference type="ARBA" id="ARBA00014458"/>
    </source>
</evidence>
<comment type="catalytic activity">
    <reaction evidence="12">
        <text>[phosphate](n+1) + n H2O = (n+1) phosphate + n H(+)</text>
        <dbReference type="Rhea" id="RHEA:22452"/>
        <dbReference type="Rhea" id="RHEA-COMP:14280"/>
        <dbReference type="ChEBI" id="CHEBI:15377"/>
        <dbReference type="ChEBI" id="CHEBI:15378"/>
        <dbReference type="ChEBI" id="CHEBI:16838"/>
        <dbReference type="ChEBI" id="CHEBI:43474"/>
        <dbReference type="EC" id="3.6.1.10"/>
    </reaction>
</comment>
<dbReference type="GO" id="GO:0006798">
    <property type="term" value="P:polyphosphate catabolic process"/>
    <property type="evidence" value="ECO:0007669"/>
    <property type="project" value="TreeGrafter"/>
</dbReference>
<dbReference type="GO" id="GO:0000324">
    <property type="term" value="C:fungal-type vacuole"/>
    <property type="evidence" value="ECO:0007669"/>
    <property type="project" value="TreeGrafter"/>
</dbReference>
<reference evidence="14" key="2">
    <citation type="submission" date="2021-01" db="EMBL/GenBank/DDBJ databases">
        <authorList>
            <person name="Schikora-Tamarit M.A."/>
        </authorList>
    </citation>
    <scope>NUCLEOTIDE SEQUENCE</scope>
    <source>
        <strain evidence="14">CBS6075</strain>
    </source>
</reference>
<dbReference type="GO" id="GO:0008081">
    <property type="term" value="F:phosphoric diester hydrolase activity"/>
    <property type="evidence" value="ECO:0007669"/>
    <property type="project" value="TreeGrafter"/>
</dbReference>
<sequence>MSGLRRVLETRPEFLATAVPPVIRISSPIFDSDPEEYIRLGLTPHHSVEVTTLSGETVTDKRVLHGRFLHITDLHPDELCKIGGAFVNQCHKADKKAKSDEKMHRFGDAMSGCDSSLDLYKHTLAWIRENLKDKIDFVVWTGDNVRHDNDRKYPRFEKEILDMNEKVAKRMSETFLDDGEETIYPLDRRVKIIPSLGNNDVYPHNLFAPGPTLQTREMYKIWRNFVPTEQLHTFDRGAYFFREVIPNELAVVSINTLYLFKSNPLCDNCYNRKQPGYKLFEWLGVVLKELRKRKMKVWLTGHVPPVPKNLHYSCHAKMSVWQHEYRDIIIGSLYGHMNIDHFVPLDSVKSWRMLEKKLGPREQLGYKTYDDDEDIDDMDIYEQFDLLDDDFDVLRASQRYEGATSGKVTYLETVRDTLYAKLKGPKKYGRHGERYSFAHVSASIVPTFNPGFRVWEYNVTELQKKEVETFQPWDDFFADLELELQENDIAAEQVESAAVPRKDKTLPPIMPDTAALGPAYTPQLFSPERYTQYFLDLEEAAKDEEWVFDFKPQYSTDSKPYNMESLLVADWIKLARKLAKSKPVDKSDVDTESAAKLWDTYLNRAFIKTHYEDLPFARD</sequence>
<dbReference type="EMBL" id="JAEUBE010000137">
    <property type="protein sequence ID" value="KAH3669297.1"/>
    <property type="molecule type" value="Genomic_DNA"/>
</dbReference>
<keyword evidence="5 12" id="KW-0926">Vacuole</keyword>
<evidence type="ECO:0000256" key="8">
    <source>
        <dbReference type="ARBA" id="ARBA00022968"/>
    </source>
</evidence>
<evidence type="ECO:0000256" key="10">
    <source>
        <dbReference type="ARBA" id="ARBA00023136"/>
    </source>
</evidence>
<reference evidence="14" key="1">
    <citation type="journal article" date="2021" name="Open Biol.">
        <title>Shared evolutionary footprints suggest mitochondrial oxidative damage underlies multiple complex I losses in fungi.</title>
        <authorList>
            <person name="Schikora-Tamarit M.A."/>
            <person name="Marcet-Houben M."/>
            <person name="Nosek J."/>
            <person name="Gabaldon T."/>
        </authorList>
    </citation>
    <scope>NUCLEOTIDE SEQUENCE</scope>
    <source>
        <strain evidence="14">CBS6075</strain>
    </source>
</reference>
<evidence type="ECO:0000256" key="5">
    <source>
        <dbReference type="ARBA" id="ARBA00022554"/>
    </source>
</evidence>
<keyword evidence="10 12" id="KW-0472">Membrane</keyword>
<dbReference type="InterPro" id="IPR029052">
    <property type="entry name" value="Metallo-depent_PP-like"/>
</dbReference>
<evidence type="ECO:0000256" key="2">
    <source>
        <dbReference type="ARBA" id="ARBA00010399"/>
    </source>
</evidence>
<keyword evidence="7 12" id="KW-0378">Hydrolase</keyword>
<dbReference type="RefSeq" id="XP_046063560.1">
    <property type="nucleotide sequence ID" value="XM_046202178.1"/>
</dbReference>
<evidence type="ECO:0000313" key="15">
    <source>
        <dbReference type="Proteomes" id="UP000769157"/>
    </source>
</evidence>
<dbReference type="EC" id="3.6.1.10" evidence="3 12"/>
<evidence type="ECO:0000256" key="1">
    <source>
        <dbReference type="ARBA" id="ARBA00004576"/>
    </source>
</evidence>
<dbReference type="PIRSF" id="PIRSF027093">
    <property type="entry name" value="EndopolyPtase_N1"/>
    <property type="match status" value="1"/>
</dbReference>
<comment type="subcellular location">
    <subcellularLocation>
        <location evidence="1">Vacuole membrane</location>
        <topology evidence="1">Single-pass type II membrane protein</topology>
    </subcellularLocation>
</comment>
<protein>
    <recommendedName>
        <fullName evidence="4 12">Endopolyphosphatase</fullName>
        <ecNumber evidence="3 12">3.6.1.10</ecNumber>
    </recommendedName>
</protein>
<dbReference type="GO" id="GO:0005774">
    <property type="term" value="C:vacuolar membrane"/>
    <property type="evidence" value="ECO:0007669"/>
    <property type="project" value="UniProtKB-SubCell"/>
</dbReference>
<dbReference type="Pfam" id="PF00149">
    <property type="entry name" value="Metallophos"/>
    <property type="match status" value="1"/>
</dbReference>
<dbReference type="Proteomes" id="UP000769157">
    <property type="component" value="Unassembled WGS sequence"/>
</dbReference>
<evidence type="ECO:0000256" key="7">
    <source>
        <dbReference type="ARBA" id="ARBA00022801"/>
    </source>
</evidence>
<evidence type="ECO:0000256" key="11">
    <source>
        <dbReference type="ARBA" id="ARBA00023180"/>
    </source>
</evidence>
<comment type="similarity">
    <text evidence="2">Belongs to the endopolyphosphatase PPN1 family.</text>
</comment>
<dbReference type="PANTHER" id="PTHR10340">
    <property type="entry name" value="SPHINGOMYELIN PHOSPHODIESTERASE"/>
    <property type="match status" value="1"/>
</dbReference>
<dbReference type="Gene3D" id="3.60.21.10">
    <property type="match status" value="1"/>
</dbReference>
<keyword evidence="15" id="KW-1185">Reference proteome</keyword>
<gene>
    <name evidence="14" type="ORF">OGAPHI_001418</name>
</gene>
<dbReference type="InterPro" id="IPR004843">
    <property type="entry name" value="Calcineurin-like_PHP"/>
</dbReference>
<comment type="caution">
    <text evidence="14">The sequence shown here is derived from an EMBL/GenBank/DDBJ whole genome shotgun (WGS) entry which is preliminary data.</text>
</comment>